<reference evidence="2 3" key="1">
    <citation type="submission" date="2020-08" db="EMBL/GenBank/DDBJ databases">
        <title>Sequencing the genomes of 1000 actinobacteria strains.</title>
        <authorList>
            <person name="Klenk H.-P."/>
        </authorList>
    </citation>
    <scope>NUCLEOTIDE SEQUENCE [LARGE SCALE GENOMIC DNA]</scope>
    <source>
        <strain evidence="2 3">DSM 41530</strain>
    </source>
</reference>
<comment type="caution">
    <text evidence="2">The sequence shown here is derived from an EMBL/GenBank/DDBJ whole genome shotgun (WGS) entry which is preliminary data.</text>
</comment>
<feature type="region of interest" description="Disordered" evidence="1">
    <location>
        <begin position="1"/>
        <end position="45"/>
    </location>
</feature>
<dbReference type="InterPro" id="IPR006311">
    <property type="entry name" value="TAT_signal"/>
</dbReference>
<name>A0ABR6M089_9ACTN</name>
<protein>
    <recommendedName>
        <fullName evidence="4">Aromatic ring-opening dioxygenase LigA</fullName>
    </recommendedName>
</protein>
<evidence type="ECO:0000313" key="3">
    <source>
        <dbReference type="Proteomes" id="UP000530530"/>
    </source>
</evidence>
<accession>A0ABR6M089</accession>
<dbReference type="EMBL" id="JACHNG010000002">
    <property type="protein sequence ID" value="MBB4787995.1"/>
    <property type="molecule type" value="Genomic_DNA"/>
</dbReference>
<feature type="compositionally biased region" description="Low complexity" evidence="1">
    <location>
        <begin position="57"/>
        <end position="68"/>
    </location>
</feature>
<evidence type="ECO:0008006" key="4">
    <source>
        <dbReference type="Google" id="ProtNLM"/>
    </source>
</evidence>
<evidence type="ECO:0000313" key="2">
    <source>
        <dbReference type="EMBL" id="MBB4787995.1"/>
    </source>
</evidence>
<dbReference type="RefSeq" id="WP_121826508.1">
    <property type="nucleotide sequence ID" value="NZ_CP157810.1"/>
</dbReference>
<dbReference type="Proteomes" id="UP000530530">
    <property type="component" value="Unassembled WGS sequence"/>
</dbReference>
<sequence>MAHSTSGKPTAEGASAGQDALWHGDGDGGGGPGTPPPSRRGMLSVAAAAGLGLLAGCGEESAGSTSGAGPQGSTKARRSPSATPSRHSHSPTPKPRPELPRGGRELSRYRLVGYCGLPGAAALGRLGIGDLDDRVRQIEKTARAYAADREPQPVLELLATVANSAAGPDGTYRSRTSSDTVRRFHDAAKRHRALLLLNIQPGRASVLGEVKALREWLVHPDVGIALDPEWEMGPGEVPGNTYGHTSGKELTDVARYLSGIVDEHDLPQKPLVFHQVAVSVVSDQSALRPQPGVVFIKSADGIGSPGMKRDTWRQLVRNQPEGVRTGFKLFYEEDTEGSRLMTPEEVLALRPRPDYVMFE</sequence>
<proteinExistence type="predicted"/>
<dbReference type="PROSITE" id="PS51318">
    <property type="entry name" value="TAT"/>
    <property type="match status" value="1"/>
</dbReference>
<gene>
    <name evidence="2" type="ORF">BJY27_009042</name>
</gene>
<evidence type="ECO:0000256" key="1">
    <source>
        <dbReference type="SAM" id="MobiDB-lite"/>
    </source>
</evidence>
<keyword evidence="3" id="KW-1185">Reference proteome</keyword>
<feature type="region of interest" description="Disordered" evidence="1">
    <location>
        <begin position="57"/>
        <end position="102"/>
    </location>
</feature>
<organism evidence="2 3">
    <name type="scientific">Streptomyces rapamycinicus</name>
    <dbReference type="NCBI Taxonomy" id="1226757"/>
    <lineage>
        <taxon>Bacteria</taxon>
        <taxon>Bacillati</taxon>
        <taxon>Actinomycetota</taxon>
        <taxon>Actinomycetes</taxon>
        <taxon>Kitasatosporales</taxon>
        <taxon>Streptomycetaceae</taxon>
        <taxon>Streptomyces</taxon>
        <taxon>Streptomyces violaceusniger group</taxon>
    </lineage>
</organism>